<comment type="similarity">
    <text evidence="2">Belongs to the SusD family.</text>
</comment>
<dbReference type="AlphaFoldDB" id="A0A1W2B592"/>
<dbReference type="SUPFAM" id="SSF48452">
    <property type="entry name" value="TPR-like"/>
    <property type="match status" value="1"/>
</dbReference>
<dbReference type="RefSeq" id="WP_084238107.1">
    <property type="nucleotide sequence ID" value="NZ_FWXT01000001.1"/>
</dbReference>
<gene>
    <name evidence="8" type="ORF">SAMN04488524_1936</name>
</gene>
<organism evidence="8 9">
    <name type="scientific">Pedobacter africanus</name>
    <dbReference type="NCBI Taxonomy" id="151894"/>
    <lineage>
        <taxon>Bacteria</taxon>
        <taxon>Pseudomonadati</taxon>
        <taxon>Bacteroidota</taxon>
        <taxon>Sphingobacteriia</taxon>
        <taxon>Sphingobacteriales</taxon>
        <taxon>Sphingobacteriaceae</taxon>
        <taxon>Pedobacter</taxon>
    </lineage>
</organism>
<keyword evidence="5" id="KW-0998">Cell outer membrane</keyword>
<evidence type="ECO:0000256" key="2">
    <source>
        <dbReference type="ARBA" id="ARBA00006275"/>
    </source>
</evidence>
<evidence type="ECO:0000256" key="1">
    <source>
        <dbReference type="ARBA" id="ARBA00004442"/>
    </source>
</evidence>
<feature type="domain" description="SusD-like N-terminal" evidence="7">
    <location>
        <begin position="91"/>
        <end position="194"/>
    </location>
</feature>
<sequence length="602" mass="67871">MKIAFKIIFVFIIIVSAGCKKFLDRPPLTVDNDETAWTSEEKVRLYANKYYTDFFDGYGNGFTTAGAPLVGYTNSDDMVVQGNQPNFTRSVPNTGIWNYSMIRSLNIMLDRIETRMSGILSASAKAHWLGIGRFFRAFRYAELVQAYGDVPYYTREVFDSEPDELFKARTPRNEVMDQVYDDMKFALQNVRLNDGEQFVNRYIVAGFVSRLALSEGTWQKYYYKNNERAKKFLELAVEAADMDISSGKYDIVTDYKSLFTSKDLKANKECILYRGYDPAAGVTHAIASYGNLAESTLNGPTSDLIKSYILTSGDVWQNASTATASFNLDNLIKTRDSRFEATFYSKPSLLNRGSFYYITKFLPREVEKRTQVDLLGMPPEFTGDKNETDAPVLRYAEVLLNWLEAKAELATLGGTPIVQNDIDKTINKIRLRPLAPEAVTRGVTLTAPLSLAALPADPGRDPQVSALLWEIRRERRMEFAFEIFRLADLKRWSKLEYMDNDLNTDLISGGWVDFPAQLPAALTAANIGKIAVISTTGVETVYNGTNAAAMKGFYKNTANKNRLPFLNQVNINPYLVPIGISEIDFYASKGYKLQQTQGWPQN</sequence>
<dbReference type="EMBL" id="FWXT01000001">
    <property type="protein sequence ID" value="SMC68175.1"/>
    <property type="molecule type" value="Genomic_DNA"/>
</dbReference>
<dbReference type="InterPro" id="IPR011990">
    <property type="entry name" value="TPR-like_helical_dom_sf"/>
</dbReference>
<name>A0A1W2B592_9SPHI</name>
<dbReference type="OrthoDB" id="5694214at2"/>
<evidence type="ECO:0000313" key="9">
    <source>
        <dbReference type="Proteomes" id="UP000192756"/>
    </source>
</evidence>
<proteinExistence type="inferred from homology"/>
<accession>A0A1W2B592</accession>
<dbReference type="PROSITE" id="PS51257">
    <property type="entry name" value="PROKAR_LIPOPROTEIN"/>
    <property type="match status" value="1"/>
</dbReference>
<dbReference type="InterPro" id="IPR012944">
    <property type="entry name" value="SusD_RagB_dom"/>
</dbReference>
<dbReference type="GO" id="GO:0009279">
    <property type="term" value="C:cell outer membrane"/>
    <property type="evidence" value="ECO:0007669"/>
    <property type="project" value="UniProtKB-SubCell"/>
</dbReference>
<reference evidence="9" key="1">
    <citation type="submission" date="2017-04" db="EMBL/GenBank/DDBJ databases">
        <authorList>
            <person name="Varghese N."/>
            <person name="Submissions S."/>
        </authorList>
    </citation>
    <scope>NUCLEOTIDE SEQUENCE [LARGE SCALE GENOMIC DNA]</scope>
    <source>
        <strain evidence="9">DSM 12126</strain>
    </source>
</reference>
<evidence type="ECO:0000256" key="5">
    <source>
        <dbReference type="ARBA" id="ARBA00023237"/>
    </source>
</evidence>
<feature type="domain" description="RagB/SusD" evidence="6">
    <location>
        <begin position="381"/>
        <end position="599"/>
    </location>
</feature>
<keyword evidence="9" id="KW-1185">Reference proteome</keyword>
<evidence type="ECO:0000259" key="7">
    <source>
        <dbReference type="Pfam" id="PF14322"/>
    </source>
</evidence>
<dbReference type="Pfam" id="PF14322">
    <property type="entry name" value="SusD-like_3"/>
    <property type="match status" value="1"/>
</dbReference>
<dbReference type="Pfam" id="PF07980">
    <property type="entry name" value="SusD_RagB"/>
    <property type="match status" value="1"/>
</dbReference>
<dbReference type="Proteomes" id="UP000192756">
    <property type="component" value="Unassembled WGS sequence"/>
</dbReference>
<keyword evidence="3" id="KW-0732">Signal</keyword>
<comment type="subcellular location">
    <subcellularLocation>
        <location evidence="1">Cell outer membrane</location>
    </subcellularLocation>
</comment>
<dbReference type="STRING" id="151894.SAMN04488524_1936"/>
<dbReference type="Gene3D" id="1.25.40.390">
    <property type="match status" value="1"/>
</dbReference>
<evidence type="ECO:0000256" key="4">
    <source>
        <dbReference type="ARBA" id="ARBA00023136"/>
    </source>
</evidence>
<keyword evidence="4" id="KW-0472">Membrane</keyword>
<dbReference type="InterPro" id="IPR033985">
    <property type="entry name" value="SusD-like_N"/>
</dbReference>
<evidence type="ECO:0000313" key="8">
    <source>
        <dbReference type="EMBL" id="SMC68175.1"/>
    </source>
</evidence>
<evidence type="ECO:0000259" key="6">
    <source>
        <dbReference type="Pfam" id="PF07980"/>
    </source>
</evidence>
<protein>
    <submittedName>
        <fullName evidence="8">Starch-binding associating with outer membrane</fullName>
    </submittedName>
</protein>
<evidence type="ECO:0000256" key="3">
    <source>
        <dbReference type="ARBA" id="ARBA00022729"/>
    </source>
</evidence>